<comment type="cofactor">
    <cofactor evidence="1">
        <name>Zn(2+)</name>
        <dbReference type="ChEBI" id="CHEBI:29105"/>
    </cofactor>
</comment>
<comment type="caution">
    <text evidence="6">The sequence shown here is derived from an EMBL/GenBank/DDBJ whole genome shotgun (WGS) entry which is preliminary data.</text>
</comment>
<dbReference type="GO" id="GO:0004157">
    <property type="term" value="F:dihydropyrimidinase activity"/>
    <property type="evidence" value="ECO:0007669"/>
    <property type="project" value="UniProtKB-EC"/>
</dbReference>
<dbReference type="InterPro" id="IPR006680">
    <property type="entry name" value="Amidohydro-rel"/>
</dbReference>
<dbReference type="Gene3D" id="2.30.40.10">
    <property type="entry name" value="Urease, subunit C, domain 1"/>
    <property type="match status" value="1"/>
</dbReference>
<name>A0ABV7WGC0_9MICO</name>
<dbReference type="PANTHER" id="PTHR11647">
    <property type="entry name" value="HYDRANTOINASE/DIHYDROPYRIMIDINASE FAMILY MEMBER"/>
    <property type="match status" value="1"/>
</dbReference>
<keyword evidence="7" id="KW-1185">Reference proteome</keyword>
<dbReference type="EMBL" id="JBHRWW010000005">
    <property type="protein sequence ID" value="MFC3688510.1"/>
    <property type="molecule type" value="Genomic_DNA"/>
</dbReference>
<dbReference type="InterPro" id="IPR032466">
    <property type="entry name" value="Metal_Hydrolase"/>
</dbReference>
<dbReference type="SUPFAM" id="SSF51556">
    <property type="entry name" value="Metallo-dependent hydrolases"/>
    <property type="match status" value="1"/>
</dbReference>
<evidence type="ECO:0000313" key="7">
    <source>
        <dbReference type="Proteomes" id="UP001595685"/>
    </source>
</evidence>
<dbReference type="InterPro" id="IPR011778">
    <property type="entry name" value="Hydantoinase/dihydroPyrase"/>
</dbReference>
<dbReference type="CDD" id="cd01314">
    <property type="entry name" value="D-HYD"/>
    <property type="match status" value="1"/>
</dbReference>
<evidence type="ECO:0000256" key="1">
    <source>
        <dbReference type="ARBA" id="ARBA00001947"/>
    </source>
</evidence>
<dbReference type="EC" id="3.5.2.2" evidence="6"/>
<evidence type="ECO:0000313" key="6">
    <source>
        <dbReference type="EMBL" id="MFC3688510.1"/>
    </source>
</evidence>
<evidence type="ECO:0000259" key="5">
    <source>
        <dbReference type="Pfam" id="PF01979"/>
    </source>
</evidence>
<keyword evidence="3" id="KW-0479">Metal-binding</keyword>
<keyword evidence="4 6" id="KW-0378">Hydrolase</keyword>
<gene>
    <name evidence="6" type="primary">hydA</name>
    <name evidence="6" type="ORF">ACFOLH_09180</name>
</gene>
<dbReference type="RefSeq" id="WP_340293333.1">
    <property type="nucleotide sequence ID" value="NZ_JBBEOI010000105.1"/>
</dbReference>
<dbReference type="Gene3D" id="3.20.20.140">
    <property type="entry name" value="Metal-dependent hydrolases"/>
    <property type="match status" value="1"/>
</dbReference>
<evidence type="ECO:0000256" key="3">
    <source>
        <dbReference type="ARBA" id="ARBA00022723"/>
    </source>
</evidence>
<sequence>MTRTLITNGTVVSATGAIPHDVLVQDETVVALLSPGTAEATGITADTVLDATGCYVVPGGIDAHTHMELPFGGTSASDTFETGTVAAAHGGTTTIIDFAVQTAGGDLRDSLDTWYAKAEGNCAVDYAFHMIVGGVDDSSLKLMGDLVAEGITSFKLFMAYPGVFYSDDGQILRAMQRAAELGAMISMHAENGIAIDVLAAQAAARGETAPIHHGITRPARLEGEATFRAIQLALVAGAPVYFVHLSSSEALEQVSRARAEGHNVFAETCPQYLYLTLEDHLGAPGDDGFEGAKYVCSAPLRSKHESHGRDLWRGLRTNDLSIVATDHCPFCYKDQKELGREDFRAIPNGIGGVEHRMDLIFQGVVTGELSLERWVETCSTTPARMFGLYPRKGVIAPGADADIVLYDPQARTTISAATHHMTMDYSAYEGFEVAGGVRTVMSRGRVVVDRGTYHGSKGHGRFLPRGLSSYLR</sequence>
<proteinExistence type="inferred from homology"/>
<feature type="domain" description="Amidohydrolase-related" evidence="5">
    <location>
        <begin position="55"/>
        <end position="447"/>
    </location>
</feature>
<dbReference type="SUPFAM" id="SSF51338">
    <property type="entry name" value="Composite domain of metallo-dependent hydrolases"/>
    <property type="match status" value="2"/>
</dbReference>
<dbReference type="InterPro" id="IPR050378">
    <property type="entry name" value="Metallo-dep_Hydrolases_sf"/>
</dbReference>
<evidence type="ECO:0000256" key="2">
    <source>
        <dbReference type="ARBA" id="ARBA00008829"/>
    </source>
</evidence>
<protein>
    <submittedName>
        <fullName evidence="6">Dihydropyrimidinase</fullName>
        <ecNumber evidence="6">3.5.2.2</ecNumber>
    </submittedName>
</protein>
<dbReference type="Proteomes" id="UP001595685">
    <property type="component" value="Unassembled WGS sequence"/>
</dbReference>
<evidence type="ECO:0000256" key="4">
    <source>
        <dbReference type="ARBA" id="ARBA00022801"/>
    </source>
</evidence>
<dbReference type="PANTHER" id="PTHR11647:SF1">
    <property type="entry name" value="COLLAPSIN RESPONSE MEDIATOR PROTEIN"/>
    <property type="match status" value="1"/>
</dbReference>
<accession>A0ABV7WGC0</accession>
<dbReference type="InterPro" id="IPR011059">
    <property type="entry name" value="Metal-dep_hydrolase_composite"/>
</dbReference>
<organism evidence="6 7">
    <name type="scientific">Aquipuribacter hungaricus</name>
    <dbReference type="NCBI Taxonomy" id="545624"/>
    <lineage>
        <taxon>Bacteria</taxon>
        <taxon>Bacillati</taxon>
        <taxon>Actinomycetota</taxon>
        <taxon>Actinomycetes</taxon>
        <taxon>Micrococcales</taxon>
        <taxon>Intrasporangiaceae</taxon>
        <taxon>Aquipuribacter</taxon>
    </lineage>
</organism>
<dbReference type="Pfam" id="PF01979">
    <property type="entry name" value="Amidohydro_1"/>
    <property type="match status" value="1"/>
</dbReference>
<reference evidence="7" key="1">
    <citation type="journal article" date="2019" name="Int. J. Syst. Evol. Microbiol.">
        <title>The Global Catalogue of Microorganisms (GCM) 10K type strain sequencing project: providing services to taxonomists for standard genome sequencing and annotation.</title>
        <authorList>
            <consortium name="The Broad Institute Genomics Platform"/>
            <consortium name="The Broad Institute Genome Sequencing Center for Infectious Disease"/>
            <person name="Wu L."/>
            <person name="Ma J."/>
        </authorList>
    </citation>
    <scope>NUCLEOTIDE SEQUENCE [LARGE SCALE GENOMIC DNA]</scope>
    <source>
        <strain evidence="7">NCAIM B.02333</strain>
    </source>
</reference>
<comment type="similarity">
    <text evidence="2">Belongs to the metallo-dependent hydrolases superfamily. Hydantoinase/dihydropyrimidinase family.</text>
</comment>
<dbReference type="NCBIfam" id="TIGR02033">
    <property type="entry name" value="D-hydantoinase"/>
    <property type="match status" value="1"/>
</dbReference>